<dbReference type="EnsemblPlants" id="evm.model.08.1739">
    <property type="protein sequence ID" value="cds.evm.model.08.1739"/>
    <property type="gene ID" value="evm.TU.08.1739"/>
</dbReference>
<name>A0A803Q9M7_CANSA</name>
<dbReference type="EMBL" id="UZAU01000716">
    <property type="status" value="NOT_ANNOTATED_CDS"/>
    <property type="molecule type" value="Genomic_DNA"/>
</dbReference>
<dbReference type="Proteomes" id="UP000596661">
    <property type="component" value="Chromosome 8"/>
</dbReference>
<evidence type="ECO:0000259" key="1">
    <source>
        <dbReference type="Pfam" id="PF13456"/>
    </source>
</evidence>
<keyword evidence="3" id="KW-1185">Reference proteome</keyword>
<dbReference type="Pfam" id="PF13456">
    <property type="entry name" value="RVT_3"/>
    <property type="match status" value="1"/>
</dbReference>
<dbReference type="InterPro" id="IPR044730">
    <property type="entry name" value="RNase_H-like_dom_plant"/>
</dbReference>
<protein>
    <recommendedName>
        <fullName evidence="1">RNase H type-1 domain-containing protein</fullName>
    </recommendedName>
</protein>
<dbReference type="InterPro" id="IPR052929">
    <property type="entry name" value="RNase_H-like_EbsB-rel"/>
</dbReference>
<evidence type="ECO:0000313" key="2">
    <source>
        <dbReference type="EnsemblPlants" id="cds.evm.model.08.1739"/>
    </source>
</evidence>
<organism evidence="2 3">
    <name type="scientific">Cannabis sativa</name>
    <name type="common">Hemp</name>
    <name type="synonym">Marijuana</name>
    <dbReference type="NCBI Taxonomy" id="3483"/>
    <lineage>
        <taxon>Eukaryota</taxon>
        <taxon>Viridiplantae</taxon>
        <taxon>Streptophyta</taxon>
        <taxon>Embryophyta</taxon>
        <taxon>Tracheophyta</taxon>
        <taxon>Spermatophyta</taxon>
        <taxon>Magnoliopsida</taxon>
        <taxon>eudicotyledons</taxon>
        <taxon>Gunneridae</taxon>
        <taxon>Pentapetalae</taxon>
        <taxon>rosids</taxon>
        <taxon>fabids</taxon>
        <taxon>Rosales</taxon>
        <taxon>Cannabaceae</taxon>
        <taxon>Cannabis</taxon>
    </lineage>
</organism>
<dbReference type="Gramene" id="evm.model.08.1739">
    <property type="protein sequence ID" value="cds.evm.model.08.1739"/>
    <property type="gene ID" value="evm.TU.08.1739"/>
</dbReference>
<accession>A0A803Q9M7</accession>
<dbReference type="AlphaFoldDB" id="A0A803Q9M7"/>
<dbReference type="GO" id="GO:0004523">
    <property type="term" value="F:RNA-DNA hybrid ribonuclease activity"/>
    <property type="evidence" value="ECO:0007669"/>
    <property type="project" value="InterPro"/>
</dbReference>
<reference evidence="2" key="2">
    <citation type="submission" date="2021-03" db="UniProtKB">
        <authorList>
            <consortium name="EnsemblPlants"/>
        </authorList>
    </citation>
    <scope>IDENTIFICATION</scope>
</reference>
<dbReference type="InterPro" id="IPR002156">
    <property type="entry name" value="RNaseH_domain"/>
</dbReference>
<evidence type="ECO:0000313" key="3">
    <source>
        <dbReference type="Proteomes" id="UP000596661"/>
    </source>
</evidence>
<dbReference type="Gene3D" id="3.30.420.10">
    <property type="entry name" value="Ribonuclease H-like superfamily/Ribonuclease H"/>
    <property type="match status" value="1"/>
</dbReference>
<sequence>MVESQDLVRAGARWCVGNGQSISVLKDQWLSKESNPWVISTHPALVDVTVANLLSMDGSSWDYEIIVDLFEVRDQTFCSIPLSFSAATDQLFWSFKNSDIYTVKSGYNFLQKQKTNCFDDETAAFWCKLWKFQKSCWNRVGIGTNVTPRTGFLDWCRNVLQQATSDQLCTMATICWAVWGARSDLVWKGKSVQPENIVGFAKKYLDQWKNARQSDFDTSLSAFQAGDESEHCCPPHGDSIKINVDAVLFEGCRSYGFGCVARDSNRLLIEGRTILVYGVVEPVLAEVLEIKEALSWVKEAKWQNVMLESDCLCAVQAIRSSLDMNSTFGLIVKDCKSLLASLTNVFIFFVKRSANLVAHNFAKAAILFPDCRFSLEHVPTNLLLCLVTEVSR</sequence>
<proteinExistence type="predicted"/>
<dbReference type="PANTHER" id="PTHR47074">
    <property type="entry name" value="BNAC02G40300D PROTEIN"/>
    <property type="match status" value="1"/>
</dbReference>
<dbReference type="SUPFAM" id="SSF53098">
    <property type="entry name" value="Ribonuclease H-like"/>
    <property type="match status" value="1"/>
</dbReference>
<feature type="domain" description="RNase H type-1" evidence="1">
    <location>
        <begin position="256"/>
        <end position="365"/>
    </location>
</feature>
<dbReference type="PANTHER" id="PTHR47074:SF11">
    <property type="entry name" value="REVERSE TRANSCRIPTASE-LIKE PROTEIN"/>
    <property type="match status" value="1"/>
</dbReference>
<reference evidence="2" key="1">
    <citation type="submission" date="2018-11" db="EMBL/GenBank/DDBJ databases">
        <authorList>
            <person name="Grassa J C."/>
        </authorList>
    </citation>
    <scope>NUCLEOTIDE SEQUENCE [LARGE SCALE GENOMIC DNA]</scope>
</reference>
<dbReference type="CDD" id="cd06222">
    <property type="entry name" value="RNase_H_like"/>
    <property type="match status" value="1"/>
</dbReference>
<dbReference type="InterPro" id="IPR036397">
    <property type="entry name" value="RNaseH_sf"/>
</dbReference>
<dbReference type="GO" id="GO:0003676">
    <property type="term" value="F:nucleic acid binding"/>
    <property type="evidence" value="ECO:0007669"/>
    <property type="project" value="InterPro"/>
</dbReference>
<dbReference type="InterPro" id="IPR012337">
    <property type="entry name" value="RNaseH-like_sf"/>
</dbReference>